<evidence type="ECO:0000313" key="12">
    <source>
        <dbReference type="EMBL" id="KAB7504804.1"/>
    </source>
</evidence>
<protein>
    <submittedName>
        <fullName evidence="12">AN1-type zinc finger protein 1</fullName>
    </submittedName>
</protein>
<dbReference type="GO" id="GO:0035617">
    <property type="term" value="P:stress granule disassembly"/>
    <property type="evidence" value="ECO:0007669"/>
    <property type="project" value="TreeGrafter"/>
</dbReference>
<evidence type="ECO:0000313" key="13">
    <source>
        <dbReference type="Proteomes" id="UP000326759"/>
    </source>
</evidence>
<feature type="domain" description="AN1-type" evidence="11">
    <location>
        <begin position="124"/>
        <end position="172"/>
    </location>
</feature>
<evidence type="ECO:0000259" key="11">
    <source>
        <dbReference type="PROSITE" id="PS51039"/>
    </source>
</evidence>
<evidence type="ECO:0000256" key="8">
    <source>
        <dbReference type="ARBA" id="ARBA00023306"/>
    </source>
</evidence>
<dbReference type="GO" id="GO:0051301">
    <property type="term" value="P:cell division"/>
    <property type="evidence" value="ECO:0007669"/>
    <property type="project" value="UniProtKB-KW"/>
</dbReference>
<keyword evidence="2" id="KW-0132">Cell division</keyword>
<dbReference type="AlphaFoldDB" id="A0A5N5TDR4"/>
<keyword evidence="3" id="KW-0479">Metal-binding</keyword>
<feature type="domain" description="AN1-type" evidence="11">
    <location>
        <begin position="69"/>
        <end position="117"/>
    </location>
</feature>
<keyword evidence="7" id="KW-0862">Zinc</keyword>
<reference evidence="12 13" key="1">
    <citation type="journal article" date="2019" name="PLoS Biol.">
        <title>Sex chromosomes control vertical transmission of feminizing Wolbachia symbionts in an isopod.</title>
        <authorList>
            <person name="Becking T."/>
            <person name="Chebbi M.A."/>
            <person name="Giraud I."/>
            <person name="Moumen B."/>
            <person name="Laverre T."/>
            <person name="Caubet Y."/>
            <person name="Peccoud J."/>
            <person name="Gilbert C."/>
            <person name="Cordaux R."/>
        </authorList>
    </citation>
    <scope>NUCLEOTIDE SEQUENCE [LARGE SCALE GENOMIC DNA]</scope>
    <source>
        <strain evidence="12">ANa2</strain>
        <tissue evidence="12">Whole body excluding digestive tract and cuticle</tissue>
    </source>
</reference>
<keyword evidence="8" id="KW-0131">Cell cycle</keyword>
<dbReference type="Pfam" id="PF01428">
    <property type="entry name" value="zf-AN1"/>
    <property type="match status" value="2"/>
</dbReference>
<keyword evidence="13" id="KW-1185">Reference proteome</keyword>
<dbReference type="InterPro" id="IPR000058">
    <property type="entry name" value="Znf_AN1"/>
</dbReference>
<sequence length="334" mass="37922">DGALLEVVDAAWRTDVLPSEEIDVPTIELPDTEPDSATPNLTSKQLENKWTDLMLGNLLEYQSLNMEIPHIGSNCDFNSCNQLDFLPIVCDYCHKIFCKDHSFPDNHNCSLKPLNIVPENHVPEKTKHSCSITDCPNSELTPIICSFCSNQFCLSHRHQVDHECPSYKPPSNPRAEAAAKIEELTKNLVSTTKKVKKVKNDKLAAKVQLMKIKGKAIGNKELPYEEKVFFSIFLPKNEQHKVDNPLAVFVSHYWSVGKALDAIADLAKIRNRNNEIHAPRLELFRVSDGTIVKPLDVTIKDLMKEEKLFNGQPLILEFVPKETYHLENYAEYDE</sequence>
<dbReference type="Proteomes" id="UP000326759">
    <property type="component" value="Unassembled WGS sequence"/>
</dbReference>
<evidence type="ECO:0000256" key="1">
    <source>
        <dbReference type="ARBA" id="ARBA00006940"/>
    </source>
</evidence>
<evidence type="ECO:0000256" key="9">
    <source>
        <dbReference type="PROSITE-ProRule" id="PRU00449"/>
    </source>
</evidence>
<comment type="caution">
    <text evidence="12">The sequence shown here is derived from an EMBL/GenBank/DDBJ whole genome shotgun (WGS) entry which is preliminary data.</text>
</comment>
<dbReference type="InterPro" id="IPR008401">
    <property type="entry name" value="Apc13"/>
</dbReference>
<name>A0A5N5TDR4_9CRUS</name>
<dbReference type="PROSITE" id="PS51039">
    <property type="entry name" value="ZF_AN1"/>
    <property type="match status" value="2"/>
</dbReference>
<dbReference type="OrthoDB" id="25675at2759"/>
<keyword evidence="10" id="KW-0175">Coiled coil</keyword>
<proteinExistence type="inferred from homology"/>
<comment type="similarity">
    <text evidence="1">Belongs to the APC13 family.</text>
</comment>
<dbReference type="InterPro" id="IPR035896">
    <property type="entry name" value="AN1-like_Znf"/>
</dbReference>
<feature type="non-terminal residue" evidence="12">
    <location>
        <position position="1"/>
    </location>
</feature>
<dbReference type="GO" id="GO:0010494">
    <property type="term" value="C:cytoplasmic stress granule"/>
    <property type="evidence" value="ECO:0007669"/>
    <property type="project" value="TreeGrafter"/>
</dbReference>
<keyword evidence="5" id="KW-0498">Mitosis</keyword>
<dbReference type="GO" id="GO:0008270">
    <property type="term" value="F:zinc ion binding"/>
    <property type="evidence" value="ECO:0007669"/>
    <property type="project" value="UniProtKB-KW"/>
</dbReference>
<evidence type="ECO:0000256" key="6">
    <source>
        <dbReference type="ARBA" id="ARBA00022786"/>
    </source>
</evidence>
<dbReference type="GO" id="GO:0005680">
    <property type="term" value="C:anaphase-promoting complex"/>
    <property type="evidence" value="ECO:0007669"/>
    <property type="project" value="InterPro"/>
</dbReference>
<evidence type="ECO:0000256" key="3">
    <source>
        <dbReference type="ARBA" id="ARBA00022723"/>
    </source>
</evidence>
<dbReference type="PANTHER" id="PTHR14677">
    <property type="entry name" value="ARSENITE INDUCUBLE RNA ASSOCIATED PROTEIN AIP-1-RELATED"/>
    <property type="match status" value="1"/>
</dbReference>
<dbReference type="SMART" id="SM00154">
    <property type="entry name" value="ZnF_AN1"/>
    <property type="match status" value="2"/>
</dbReference>
<evidence type="ECO:0000256" key="2">
    <source>
        <dbReference type="ARBA" id="ARBA00022618"/>
    </source>
</evidence>
<evidence type="ECO:0000256" key="10">
    <source>
        <dbReference type="SAM" id="Coils"/>
    </source>
</evidence>
<keyword evidence="4 9" id="KW-0863">Zinc-finger</keyword>
<organism evidence="12 13">
    <name type="scientific">Armadillidium nasatum</name>
    <dbReference type="NCBI Taxonomy" id="96803"/>
    <lineage>
        <taxon>Eukaryota</taxon>
        <taxon>Metazoa</taxon>
        <taxon>Ecdysozoa</taxon>
        <taxon>Arthropoda</taxon>
        <taxon>Crustacea</taxon>
        <taxon>Multicrustacea</taxon>
        <taxon>Malacostraca</taxon>
        <taxon>Eumalacostraca</taxon>
        <taxon>Peracarida</taxon>
        <taxon>Isopoda</taxon>
        <taxon>Oniscidea</taxon>
        <taxon>Crinocheta</taxon>
        <taxon>Armadillidiidae</taxon>
        <taxon>Armadillidium</taxon>
    </lineage>
</organism>
<dbReference type="Gene3D" id="4.10.1110.10">
    <property type="entry name" value="AN1-like Zinc finger"/>
    <property type="match status" value="2"/>
</dbReference>
<dbReference type="Pfam" id="PF25327">
    <property type="entry name" value="UBL_ZFAND1"/>
    <property type="match status" value="1"/>
</dbReference>
<dbReference type="InterPro" id="IPR057358">
    <property type="entry name" value="UBL_ZFAND1-like"/>
</dbReference>
<dbReference type="PANTHER" id="PTHR14677:SF37">
    <property type="entry name" value="AN1-TYPE ZINC FINGER PROTEIN 1"/>
    <property type="match status" value="1"/>
</dbReference>
<dbReference type="EMBL" id="SEYY01002322">
    <property type="protein sequence ID" value="KAB7504804.1"/>
    <property type="molecule type" value="Genomic_DNA"/>
</dbReference>
<keyword evidence="6" id="KW-0833">Ubl conjugation pathway</keyword>
<accession>A0A5N5TDR4</accession>
<dbReference type="Pfam" id="PF05839">
    <property type="entry name" value="Apc13p"/>
    <property type="match status" value="1"/>
</dbReference>
<gene>
    <name evidence="12" type="primary">ZFAND1</name>
    <name evidence="12" type="ORF">Anas_08101</name>
</gene>
<evidence type="ECO:0000256" key="7">
    <source>
        <dbReference type="ARBA" id="ARBA00022833"/>
    </source>
</evidence>
<evidence type="ECO:0000256" key="4">
    <source>
        <dbReference type="ARBA" id="ARBA00022771"/>
    </source>
</evidence>
<evidence type="ECO:0000256" key="5">
    <source>
        <dbReference type="ARBA" id="ARBA00022776"/>
    </source>
</evidence>
<feature type="coiled-coil region" evidence="10">
    <location>
        <begin position="174"/>
        <end position="201"/>
    </location>
</feature>
<dbReference type="SUPFAM" id="SSF118310">
    <property type="entry name" value="AN1-like Zinc finger"/>
    <property type="match status" value="2"/>
</dbReference>